<keyword evidence="1" id="KW-0479">Metal-binding</keyword>
<sequence length="76" mass="8423">MWRLLGADKVGITLTESLAMQPAALVLGLYFASARSSYFSTGKVCKDQVEDYASRKAMDVRTVEKWLGPCLAYDVE</sequence>
<dbReference type="GO" id="GO:0005829">
    <property type="term" value="C:cytosol"/>
    <property type="evidence" value="ECO:0007669"/>
    <property type="project" value="TreeGrafter"/>
</dbReference>
<dbReference type="InterPro" id="IPR004223">
    <property type="entry name" value="VitB12-dep_Met_synth_activ_dom"/>
</dbReference>
<dbReference type="Pfam" id="PF02965">
    <property type="entry name" value="Met_synt_B12"/>
    <property type="match status" value="1"/>
</dbReference>
<dbReference type="GO" id="GO:0050667">
    <property type="term" value="P:homocysteine metabolic process"/>
    <property type="evidence" value="ECO:0007669"/>
    <property type="project" value="TreeGrafter"/>
</dbReference>
<dbReference type="PANTHER" id="PTHR45833">
    <property type="entry name" value="METHIONINE SYNTHASE"/>
    <property type="match status" value="1"/>
</dbReference>
<evidence type="ECO:0000259" key="4">
    <source>
        <dbReference type="PROSITE" id="PS50974"/>
    </source>
</evidence>
<organism evidence="5 6">
    <name type="scientific">Dreissena polymorpha</name>
    <name type="common">Zebra mussel</name>
    <name type="synonym">Mytilus polymorpha</name>
    <dbReference type="NCBI Taxonomy" id="45954"/>
    <lineage>
        <taxon>Eukaryota</taxon>
        <taxon>Metazoa</taxon>
        <taxon>Spiralia</taxon>
        <taxon>Lophotrochozoa</taxon>
        <taxon>Mollusca</taxon>
        <taxon>Bivalvia</taxon>
        <taxon>Autobranchia</taxon>
        <taxon>Heteroconchia</taxon>
        <taxon>Euheterodonta</taxon>
        <taxon>Imparidentia</taxon>
        <taxon>Neoheterodontei</taxon>
        <taxon>Myida</taxon>
        <taxon>Dreissenoidea</taxon>
        <taxon>Dreissenidae</taxon>
        <taxon>Dreissena</taxon>
    </lineage>
</organism>
<dbReference type="AlphaFoldDB" id="A0A9D4LB84"/>
<protein>
    <recommendedName>
        <fullName evidence="4">AdoMet activation domain-containing protein</fullName>
    </recommendedName>
</protein>
<dbReference type="PANTHER" id="PTHR45833:SF1">
    <property type="entry name" value="METHIONINE SYNTHASE"/>
    <property type="match status" value="1"/>
</dbReference>
<dbReference type="GO" id="GO:0032259">
    <property type="term" value="P:methylation"/>
    <property type="evidence" value="ECO:0007669"/>
    <property type="project" value="UniProtKB-KW"/>
</dbReference>
<evidence type="ECO:0000256" key="1">
    <source>
        <dbReference type="ARBA" id="ARBA00022723"/>
    </source>
</evidence>
<comment type="caution">
    <text evidence="5">The sequence shown here is derived from an EMBL/GenBank/DDBJ whole genome shotgun (WGS) entry which is preliminary data.</text>
</comment>
<gene>
    <name evidence="5" type="ORF">DPMN_096515</name>
</gene>
<dbReference type="GO" id="GO:0046872">
    <property type="term" value="F:metal ion binding"/>
    <property type="evidence" value="ECO:0007669"/>
    <property type="project" value="UniProtKB-KW"/>
</dbReference>
<feature type="domain" description="AdoMet activation" evidence="4">
    <location>
        <begin position="1"/>
        <end position="76"/>
    </location>
</feature>
<dbReference type="GO" id="GO:0008705">
    <property type="term" value="F:methionine synthase activity"/>
    <property type="evidence" value="ECO:0007669"/>
    <property type="project" value="InterPro"/>
</dbReference>
<name>A0A9D4LB84_DREPO</name>
<evidence type="ECO:0000313" key="5">
    <source>
        <dbReference type="EMBL" id="KAH3853977.1"/>
    </source>
</evidence>
<dbReference type="GO" id="GO:0046653">
    <property type="term" value="P:tetrahydrofolate metabolic process"/>
    <property type="evidence" value="ECO:0007669"/>
    <property type="project" value="TreeGrafter"/>
</dbReference>
<dbReference type="Proteomes" id="UP000828390">
    <property type="component" value="Unassembled WGS sequence"/>
</dbReference>
<dbReference type="Gene3D" id="3.10.196.10">
    <property type="entry name" value="Vitamin B12-dependent methionine synthase, activation domain"/>
    <property type="match status" value="1"/>
</dbReference>
<reference evidence="5" key="2">
    <citation type="submission" date="2020-11" db="EMBL/GenBank/DDBJ databases">
        <authorList>
            <person name="McCartney M.A."/>
            <person name="Auch B."/>
            <person name="Kono T."/>
            <person name="Mallez S."/>
            <person name="Becker A."/>
            <person name="Gohl D.M."/>
            <person name="Silverstein K.A.T."/>
            <person name="Koren S."/>
            <person name="Bechman K.B."/>
            <person name="Herman A."/>
            <person name="Abrahante J.E."/>
            <person name="Garbe J."/>
        </authorList>
    </citation>
    <scope>NUCLEOTIDE SEQUENCE</scope>
    <source>
        <strain evidence="5">Duluth1</strain>
        <tissue evidence="5">Whole animal</tissue>
    </source>
</reference>
<dbReference type="SUPFAM" id="SSF56507">
    <property type="entry name" value="Methionine synthase activation domain-like"/>
    <property type="match status" value="1"/>
</dbReference>
<keyword evidence="3" id="KW-0489">Methyltransferase</keyword>
<dbReference type="PROSITE" id="PS50974">
    <property type="entry name" value="ADOMET_ACTIVATION"/>
    <property type="match status" value="1"/>
</dbReference>
<evidence type="ECO:0000313" key="6">
    <source>
        <dbReference type="Proteomes" id="UP000828390"/>
    </source>
</evidence>
<keyword evidence="3" id="KW-0808">Transferase</keyword>
<evidence type="ECO:0000256" key="3">
    <source>
        <dbReference type="PROSITE-ProRule" id="PRU00346"/>
    </source>
</evidence>
<dbReference type="InterPro" id="IPR037010">
    <property type="entry name" value="VitB12-dep_Met_synth_activ_sf"/>
</dbReference>
<keyword evidence="2" id="KW-0170">Cobalt</keyword>
<keyword evidence="6" id="KW-1185">Reference proteome</keyword>
<proteinExistence type="predicted"/>
<dbReference type="InterPro" id="IPR050554">
    <property type="entry name" value="Met_Synthase/Corrinoid"/>
</dbReference>
<dbReference type="EMBL" id="JAIWYP010000003">
    <property type="protein sequence ID" value="KAH3853977.1"/>
    <property type="molecule type" value="Genomic_DNA"/>
</dbReference>
<accession>A0A9D4LB84</accession>
<evidence type="ECO:0000256" key="2">
    <source>
        <dbReference type="ARBA" id="ARBA00023285"/>
    </source>
</evidence>
<reference evidence="5" key="1">
    <citation type="journal article" date="2019" name="bioRxiv">
        <title>The Genome of the Zebra Mussel, Dreissena polymorpha: A Resource for Invasive Species Research.</title>
        <authorList>
            <person name="McCartney M.A."/>
            <person name="Auch B."/>
            <person name="Kono T."/>
            <person name="Mallez S."/>
            <person name="Zhang Y."/>
            <person name="Obille A."/>
            <person name="Becker A."/>
            <person name="Abrahante J.E."/>
            <person name="Garbe J."/>
            <person name="Badalamenti J.P."/>
            <person name="Herman A."/>
            <person name="Mangelson H."/>
            <person name="Liachko I."/>
            <person name="Sullivan S."/>
            <person name="Sone E.D."/>
            <person name="Koren S."/>
            <person name="Silverstein K.A.T."/>
            <person name="Beckman K.B."/>
            <person name="Gohl D.M."/>
        </authorList>
    </citation>
    <scope>NUCLEOTIDE SEQUENCE</scope>
    <source>
        <strain evidence="5">Duluth1</strain>
        <tissue evidence="5">Whole animal</tissue>
    </source>
</reference>